<evidence type="ECO:0000313" key="13">
    <source>
        <dbReference type="EMBL" id="EIM55956.1"/>
    </source>
</evidence>
<dbReference type="GO" id="GO:0005524">
    <property type="term" value="F:ATP binding"/>
    <property type="evidence" value="ECO:0007669"/>
    <property type="project" value="UniProtKB-KW"/>
</dbReference>
<evidence type="ECO:0000256" key="10">
    <source>
        <dbReference type="SAM" id="MobiDB-lite"/>
    </source>
</evidence>
<evidence type="ECO:0000256" key="3">
    <source>
        <dbReference type="ARBA" id="ARBA00022475"/>
    </source>
</evidence>
<dbReference type="InterPro" id="IPR003838">
    <property type="entry name" value="ABC3_permease_C"/>
</dbReference>
<evidence type="ECO:0000256" key="8">
    <source>
        <dbReference type="ARBA" id="ARBA00023136"/>
    </source>
</evidence>
<dbReference type="InterPro" id="IPR017911">
    <property type="entry name" value="MacB-like_ATP-bd"/>
</dbReference>
<dbReference type="GO" id="GO:0005886">
    <property type="term" value="C:plasma membrane"/>
    <property type="evidence" value="ECO:0007669"/>
    <property type="project" value="UniProtKB-SubCell"/>
</dbReference>
<dbReference type="eggNOG" id="COG0577">
    <property type="taxonomic scope" value="Bacteria"/>
</dbReference>
<evidence type="ECO:0000256" key="1">
    <source>
        <dbReference type="ARBA" id="ARBA00004429"/>
    </source>
</evidence>
<evidence type="ECO:0000256" key="11">
    <source>
        <dbReference type="SAM" id="Phobius"/>
    </source>
</evidence>
<name>I5AQ83_EUBC6</name>
<keyword evidence="2" id="KW-0813">Transport</keyword>
<feature type="domain" description="ABC transporter" evidence="12">
    <location>
        <begin position="2"/>
        <end position="240"/>
    </location>
</feature>
<evidence type="ECO:0000256" key="4">
    <source>
        <dbReference type="ARBA" id="ARBA00022692"/>
    </source>
</evidence>
<dbReference type="InterPro" id="IPR017871">
    <property type="entry name" value="ABC_transporter-like_CS"/>
</dbReference>
<dbReference type="Pfam" id="PF02687">
    <property type="entry name" value="FtsX"/>
    <property type="match status" value="1"/>
</dbReference>
<dbReference type="GO" id="GO:0016887">
    <property type="term" value="F:ATP hydrolysis activity"/>
    <property type="evidence" value="ECO:0007669"/>
    <property type="project" value="InterPro"/>
</dbReference>
<keyword evidence="4 11" id="KW-0812">Transmembrane</keyword>
<dbReference type="FunFam" id="3.40.50.300:FF:000032">
    <property type="entry name" value="Export ABC transporter ATP-binding protein"/>
    <property type="match status" value="1"/>
</dbReference>
<evidence type="ECO:0000256" key="5">
    <source>
        <dbReference type="ARBA" id="ARBA00022741"/>
    </source>
</evidence>
<dbReference type="EMBL" id="CM001487">
    <property type="protein sequence ID" value="EIM55956.1"/>
    <property type="molecule type" value="Genomic_DNA"/>
</dbReference>
<dbReference type="GO" id="GO:0022857">
    <property type="term" value="F:transmembrane transporter activity"/>
    <property type="evidence" value="ECO:0007669"/>
    <property type="project" value="UniProtKB-ARBA"/>
</dbReference>
<evidence type="ECO:0000256" key="9">
    <source>
        <dbReference type="ARBA" id="ARBA00038388"/>
    </source>
</evidence>
<dbReference type="CDD" id="cd03255">
    <property type="entry name" value="ABC_MJ0796_LolCDE_FtsE"/>
    <property type="match status" value="1"/>
</dbReference>
<feature type="region of interest" description="Disordered" evidence="10">
    <location>
        <begin position="515"/>
        <end position="619"/>
    </location>
</feature>
<keyword evidence="8 11" id="KW-0472">Membrane</keyword>
<dbReference type="InterPro" id="IPR003593">
    <property type="entry name" value="AAA+_ATPase"/>
</dbReference>
<feature type="compositionally biased region" description="Low complexity" evidence="10">
    <location>
        <begin position="556"/>
        <end position="571"/>
    </location>
</feature>
<reference evidence="13 14" key="1">
    <citation type="submission" date="2010-08" db="EMBL/GenBank/DDBJ databases">
        <authorList>
            <consortium name="US DOE Joint Genome Institute (JGI-PGF)"/>
            <person name="Lucas S."/>
            <person name="Copeland A."/>
            <person name="Lapidus A."/>
            <person name="Cheng J.-F."/>
            <person name="Bruce D."/>
            <person name="Goodwin L."/>
            <person name="Pitluck S."/>
            <person name="Land M.L."/>
            <person name="Hauser L."/>
            <person name="Chang Y.-J."/>
            <person name="Anderson I.J."/>
            <person name="Johnson E."/>
            <person name="Mulhopadhyay B."/>
            <person name="Kyrpides N."/>
            <person name="Woyke T.J."/>
        </authorList>
    </citation>
    <scope>NUCLEOTIDE SEQUENCE [LARGE SCALE GENOMIC DNA]</scope>
    <source>
        <strain evidence="13 14">6</strain>
    </source>
</reference>
<accession>I5AQ83</accession>
<keyword evidence="3" id="KW-1003">Cell membrane</keyword>
<reference evidence="13 14" key="2">
    <citation type="submission" date="2012-02" db="EMBL/GenBank/DDBJ databases">
        <title>Improved High-Quality Draft sequence of Eubacterium cellulosolvens 6.</title>
        <authorList>
            <consortium name="US DOE Joint Genome Institute"/>
            <person name="Lucas S."/>
            <person name="Han J."/>
            <person name="Lapidus A."/>
            <person name="Cheng J.-F."/>
            <person name="Goodwin L."/>
            <person name="Pitluck S."/>
            <person name="Peters L."/>
            <person name="Mikhailova N."/>
            <person name="Gu W."/>
            <person name="Detter J.C."/>
            <person name="Han C."/>
            <person name="Tapia R."/>
            <person name="Land M."/>
            <person name="Hauser L."/>
            <person name="Kyrpides N."/>
            <person name="Ivanova N."/>
            <person name="Pagani I."/>
            <person name="Johnson E."/>
            <person name="Mukhopadhyay B."/>
            <person name="Anderson I."/>
            <person name="Woyke T."/>
        </authorList>
    </citation>
    <scope>NUCLEOTIDE SEQUENCE [LARGE SCALE GENOMIC DNA]</scope>
    <source>
        <strain evidence="13 14">6</strain>
    </source>
</reference>
<protein>
    <submittedName>
        <fullName evidence="13">ABC-type antimicrobial peptide transport system, ATPase component</fullName>
    </submittedName>
</protein>
<dbReference type="Gene3D" id="3.40.50.300">
    <property type="entry name" value="P-loop containing nucleotide triphosphate hydrolases"/>
    <property type="match status" value="1"/>
</dbReference>
<comment type="similarity">
    <text evidence="9">Belongs to the ABC transporter superfamily. Macrolide exporter (TC 3.A.1.122) family.</text>
</comment>
<evidence type="ECO:0000256" key="2">
    <source>
        <dbReference type="ARBA" id="ARBA00022448"/>
    </source>
</evidence>
<keyword evidence="6" id="KW-0067">ATP-binding</keyword>
<evidence type="ECO:0000259" key="12">
    <source>
        <dbReference type="PROSITE" id="PS50893"/>
    </source>
</evidence>
<dbReference type="InterPro" id="IPR027417">
    <property type="entry name" value="P-loop_NTPase"/>
</dbReference>
<feature type="compositionally biased region" description="Polar residues" evidence="10">
    <location>
        <begin position="546"/>
        <end position="555"/>
    </location>
</feature>
<feature type="compositionally biased region" description="Polar residues" evidence="10">
    <location>
        <begin position="586"/>
        <end position="608"/>
    </location>
</feature>
<comment type="subcellular location">
    <subcellularLocation>
        <location evidence="1">Cell inner membrane</location>
        <topology evidence="1">Multi-pass membrane protein</topology>
    </subcellularLocation>
</comment>
<dbReference type="PROSITE" id="PS00211">
    <property type="entry name" value="ABC_TRANSPORTER_1"/>
    <property type="match status" value="1"/>
</dbReference>
<dbReference type="SUPFAM" id="SSF52540">
    <property type="entry name" value="P-loop containing nucleoside triphosphate hydrolases"/>
    <property type="match status" value="1"/>
</dbReference>
<dbReference type="InterPro" id="IPR003439">
    <property type="entry name" value="ABC_transporter-like_ATP-bd"/>
</dbReference>
<sequence length="1320" mass="143159">MLQIKNIKKEYRTGDLVQKALDDVSLNLRDNEFVAILGPSGSGKTTLLNIIGGLDRYDSGDLIINGTSTRKYKDRDWDSYRNHTIGFVFQSYNLIMHQTVLANVELALTISGISGSERRRRAEDALRKVGLGEQLHKKPNQMSGGQMQRVAIARALVNDPDIVLADEPTGALDSETSVQVMDLLKEVARDRLVVMVTHNPELAEEYATRIVTIQDGRIRNDTDPFLIDEQKVPEAVHRNLGHASMSFLTALSLSFNNLKTKKARTFLVSFAGSIGIIGIAMIMALSSGANRYIDAQEAEALAQYPLQIEKQGYDLTSLMMGTDDGSAKAAETESSSEPPKGKIGVMKMADSLFSGVSNNDLASLKKYFDSGDSSVDKYVNAIEYNYGITPQIYRMEEAKGDETDSAGTGEASTQEKTKIFQLNPNNMFSSLATGRMDFSSMMSGTLGSNIFSALPEADDLYEENYDVKAGHWPENNNELVLVLAGDGTVSDVLLYQLGIKDEKILQDKIAAFTDSMSTPIPTPVRAGTSTPTPSQSMSSTPMPTQFKASTMTPVQSGTTTPTPASTGLPALVPEEDTNRDKKQISVIPSITETQNAKQASAAPTNTKAPTGVGVTSSSSTDSEEEYYTYETFLGRTFKEVSSTDYYEYDKEYKVWTDKSKNEEYLKKLVKKGRDLTIVGIVQPKKGTTVRSLQQGIAYPHGLIEDIMKQASDSPVVRAQLKDRDINVFTGKKFDEDANESFDMSKLFSVDENAIKDAFSVNTDELKGASDKTGAGLDPGSLNLSGMDMSGIDFSDMDLGSMIDPGALQDSLPSMDADQIGELLSGVRITATRKELESLFSTILTGFGEYAAKDPSTDLSKLNNAIRDYLWSTDGQETIRKQLEQILSESNAEAVTTEDVSSMLVQILNSYNQWAVLNGLNPADGNTLSRYLSDPSSGSQSVIASASATITEKLRNIDITNEQLQRFTSALVSGYEEYAKTHDAPQPSKIGDAFLKYLNTDEAKKTMTGAAGQMIDTSGLEQNLAAVFSDTMSGVAGALSSQIGGALQNVMGSVAGQLDKVLTQALTETMNNLSGSIEDMFKVEPDMFAKMISTNMDAGQIEELLSSMFSGEKNSLDNNLTKLGYADPEKPTSIYIYAKDFKAKNSVVKILDDYNKRMEKEGQEDKVITYTDVVATMMKSVTKIIDAISYVLIAFVAISLVVSSIMIGVITYISVLERRKEIGILRAIGASKHNVAQVFNAETFITGLLAGIIGITVTGILLIPTNIIIRAATKVEDIKAVLPLGAAIGLIILSVILTMIAGLMPSGKAAKSDPVTALRTE</sequence>
<keyword evidence="5" id="KW-0547">Nucleotide-binding</keyword>
<dbReference type="Proteomes" id="UP000005753">
    <property type="component" value="Chromosome"/>
</dbReference>
<dbReference type="HOGENOM" id="CLU_000604_9_0_9"/>
<evidence type="ECO:0000256" key="7">
    <source>
        <dbReference type="ARBA" id="ARBA00022989"/>
    </source>
</evidence>
<dbReference type="GO" id="GO:0098796">
    <property type="term" value="C:membrane protein complex"/>
    <property type="evidence" value="ECO:0007669"/>
    <property type="project" value="UniProtKB-ARBA"/>
</dbReference>
<dbReference type="SMART" id="SM00382">
    <property type="entry name" value="AAA"/>
    <property type="match status" value="1"/>
</dbReference>
<organism evidence="13 14">
    <name type="scientific">Eubacterium cellulosolvens (strain ATCC 43171 / JCM 9499 / 6)</name>
    <name type="common">Cillobacterium cellulosolvens</name>
    <dbReference type="NCBI Taxonomy" id="633697"/>
    <lineage>
        <taxon>Bacteria</taxon>
        <taxon>Bacillati</taxon>
        <taxon>Bacillota</taxon>
        <taxon>Clostridia</taxon>
        <taxon>Eubacteriales</taxon>
        <taxon>Eubacteriaceae</taxon>
        <taxon>Eubacterium</taxon>
    </lineage>
</organism>
<dbReference type="PANTHER" id="PTHR42798">
    <property type="entry name" value="LIPOPROTEIN-RELEASING SYSTEM ATP-BINDING PROTEIN LOLD"/>
    <property type="match status" value="1"/>
</dbReference>
<dbReference type="eggNOG" id="COG1136">
    <property type="taxonomic scope" value="Bacteria"/>
</dbReference>
<proteinExistence type="inferred from homology"/>
<dbReference type="STRING" id="633697.EubceDRAFT1_0090"/>
<dbReference type="PROSITE" id="PS50893">
    <property type="entry name" value="ABC_TRANSPORTER_2"/>
    <property type="match status" value="1"/>
</dbReference>
<feature type="compositionally biased region" description="Low complexity" evidence="10">
    <location>
        <begin position="528"/>
        <end position="545"/>
    </location>
</feature>
<evidence type="ECO:0000313" key="14">
    <source>
        <dbReference type="Proteomes" id="UP000005753"/>
    </source>
</evidence>
<feature type="transmembrane region" description="Helical" evidence="11">
    <location>
        <begin position="266"/>
        <end position="285"/>
    </location>
</feature>
<feature type="transmembrane region" description="Helical" evidence="11">
    <location>
        <begin position="1243"/>
        <end position="1268"/>
    </location>
</feature>
<gene>
    <name evidence="13" type="ORF">EubceDRAFT1_0090</name>
</gene>
<feature type="transmembrane region" description="Helical" evidence="11">
    <location>
        <begin position="1186"/>
        <end position="1215"/>
    </location>
</feature>
<feature type="transmembrane region" description="Helical" evidence="11">
    <location>
        <begin position="1280"/>
        <end position="1302"/>
    </location>
</feature>
<dbReference type="Pfam" id="PF00005">
    <property type="entry name" value="ABC_tran"/>
    <property type="match status" value="1"/>
</dbReference>
<dbReference type="PANTHER" id="PTHR42798:SF6">
    <property type="entry name" value="CELL DIVISION ATP-BINDING PROTEIN FTSE"/>
    <property type="match status" value="1"/>
</dbReference>
<evidence type="ECO:0000256" key="6">
    <source>
        <dbReference type="ARBA" id="ARBA00022840"/>
    </source>
</evidence>
<keyword evidence="7 11" id="KW-1133">Transmembrane helix</keyword>
<keyword evidence="14" id="KW-1185">Reference proteome</keyword>